<evidence type="ECO:0000313" key="1">
    <source>
        <dbReference type="EMBL" id="QGU89516.1"/>
    </source>
</evidence>
<dbReference type="KEGG" id="erwi:GN242_20970"/>
<proteinExistence type="predicted"/>
<protein>
    <submittedName>
        <fullName evidence="1">Uncharacterized protein</fullName>
    </submittedName>
</protein>
<gene>
    <name evidence="1" type="ORF">GN242_20970</name>
</gene>
<sequence length="84" mass="9831">MFMVGDVYLVARLHAHIPGGVDTRDIIMKLKLTWKTMHAHEMQEKTKVWSFLRVGIFDIDMVFIFGAFRKINAEIIYFVITSLK</sequence>
<accession>A0A6I6ETA9</accession>
<evidence type="ECO:0000313" key="2">
    <source>
        <dbReference type="Proteomes" id="UP000424752"/>
    </source>
</evidence>
<dbReference type="Proteomes" id="UP000424752">
    <property type="component" value="Chromosome"/>
</dbReference>
<name>A0A6I6ETA9_9GAMM</name>
<dbReference type="EMBL" id="CP046509">
    <property type="protein sequence ID" value="QGU89516.1"/>
    <property type="molecule type" value="Genomic_DNA"/>
</dbReference>
<organism evidence="1 2">
    <name type="scientific">Erwinia sorbitola</name>
    <dbReference type="NCBI Taxonomy" id="2681984"/>
    <lineage>
        <taxon>Bacteria</taxon>
        <taxon>Pseudomonadati</taxon>
        <taxon>Pseudomonadota</taxon>
        <taxon>Gammaproteobacteria</taxon>
        <taxon>Enterobacterales</taxon>
        <taxon>Erwiniaceae</taxon>
        <taxon>Erwinia</taxon>
    </lineage>
</organism>
<reference evidence="1 2" key="1">
    <citation type="submission" date="2019-12" db="EMBL/GenBank/DDBJ databases">
        <title>Erwinia sp. nov., isolated from droppings of birds in the Qinghai-Tiebt plateau of China.</title>
        <authorList>
            <person name="Ge Y."/>
        </authorList>
    </citation>
    <scope>NUCLEOTIDE SEQUENCE [LARGE SCALE GENOMIC DNA]</scope>
    <source>
        <strain evidence="1 2">J780</strain>
    </source>
</reference>
<dbReference type="AlphaFoldDB" id="A0A6I6ETA9"/>
<dbReference type="RefSeq" id="WP_154754072.1">
    <property type="nucleotide sequence ID" value="NZ_CP046509.1"/>
</dbReference>